<dbReference type="OrthoDB" id="2260257at2759"/>
<name>A0A2J6PT57_9HELO</name>
<evidence type="ECO:0000256" key="2">
    <source>
        <dbReference type="SAM" id="MobiDB-lite"/>
    </source>
</evidence>
<evidence type="ECO:0000256" key="3">
    <source>
        <dbReference type="SAM" id="SignalP"/>
    </source>
</evidence>
<dbReference type="InterPro" id="IPR052982">
    <property type="entry name" value="SRP1/TIP1-like"/>
</dbReference>
<dbReference type="Pfam" id="PF10342">
    <property type="entry name" value="Kre9_KNH"/>
    <property type="match status" value="1"/>
</dbReference>
<feature type="signal peptide" evidence="3">
    <location>
        <begin position="1"/>
        <end position="17"/>
    </location>
</feature>
<proteinExistence type="predicted"/>
<dbReference type="InterPro" id="IPR018466">
    <property type="entry name" value="Kre9/Knh1-like_N"/>
</dbReference>
<organism evidence="5 6">
    <name type="scientific">Hyaloscypha hepaticicola</name>
    <dbReference type="NCBI Taxonomy" id="2082293"/>
    <lineage>
        <taxon>Eukaryota</taxon>
        <taxon>Fungi</taxon>
        <taxon>Dikarya</taxon>
        <taxon>Ascomycota</taxon>
        <taxon>Pezizomycotina</taxon>
        <taxon>Leotiomycetes</taxon>
        <taxon>Helotiales</taxon>
        <taxon>Hyaloscyphaceae</taxon>
        <taxon>Hyaloscypha</taxon>
    </lineage>
</organism>
<dbReference type="Proteomes" id="UP000235672">
    <property type="component" value="Unassembled WGS sequence"/>
</dbReference>
<feature type="chain" id="PRO_5014407909" description="Yeast cell wall synthesis Kre9/Knh1-like N-terminal domain-containing protein" evidence="3">
    <location>
        <begin position="18"/>
        <end position="227"/>
    </location>
</feature>
<accession>A0A2J6PT57</accession>
<reference evidence="5 6" key="1">
    <citation type="submission" date="2016-05" db="EMBL/GenBank/DDBJ databases">
        <title>A degradative enzymes factory behind the ericoid mycorrhizal symbiosis.</title>
        <authorList>
            <consortium name="DOE Joint Genome Institute"/>
            <person name="Martino E."/>
            <person name="Morin E."/>
            <person name="Grelet G."/>
            <person name="Kuo A."/>
            <person name="Kohler A."/>
            <person name="Daghino S."/>
            <person name="Barry K."/>
            <person name="Choi C."/>
            <person name="Cichocki N."/>
            <person name="Clum A."/>
            <person name="Copeland A."/>
            <person name="Hainaut M."/>
            <person name="Haridas S."/>
            <person name="Labutti K."/>
            <person name="Lindquist E."/>
            <person name="Lipzen A."/>
            <person name="Khouja H.-R."/>
            <person name="Murat C."/>
            <person name="Ohm R."/>
            <person name="Olson A."/>
            <person name="Spatafora J."/>
            <person name="Veneault-Fourrey C."/>
            <person name="Henrissat B."/>
            <person name="Grigoriev I."/>
            <person name="Martin F."/>
            <person name="Perotto S."/>
        </authorList>
    </citation>
    <scope>NUCLEOTIDE SEQUENCE [LARGE SCALE GENOMIC DNA]</scope>
    <source>
        <strain evidence="5 6">UAMH 7357</strain>
    </source>
</reference>
<keyword evidence="6" id="KW-1185">Reference proteome</keyword>
<dbReference type="EMBL" id="KZ613501">
    <property type="protein sequence ID" value="PMD17217.1"/>
    <property type="molecule type" value="Genomic_DNA"/>
</dbReference>
<feature type="compositionally biased region" description="Low complexity" evidence="2">
    <location>
        <begin position="172"/>
        <end position="199"/>
    </location>
</feature>
<evidence type="ECO:0000256" key="1">
    <source>
        <dbReference type="ARBA" id="ARBA00022729"/>
    </source>
</evidence>
<feature type="region of interest" description="Disordered" evidence="2">
    <location>
        <begin position="159"/>
        <end position="205"/>
    </location>
</feature>
<feature type="compositionally biased region" description="Polar residues" evidence="2">
    <location>
        <begin position="159"/>
        <end position="171"/>
    </location>
</feature>
<keyword evidence="1 3" id="KW-0732">Signal</keyword>
<feature type="domain" description="Yeast cell wall synthesis Kre9/Knh1-like N-terminal" evidence="4">
    <location>
        <begin position="27"/>
        <end position="117"/>
    </location>
</feature>
<evidence type="ECO:0000313" key="5">
    <source>
        <dbReference type="EMBL" id="PMD17217.1"/>
    </source>
</evidence>
<evidence type="ECO:0000313" key="6">
    <source>
        <dbReference type="Proteomes" id="UP000235672"/>
    </source>
</evidence>
<gene>
    <name evidence="5" type="ORF">NA56DRAFT_692130</name>
</gene>
<evidence type="ECO:0000259" key="4">
    <source>
        <dbReference type="Pfam" id="PF10342"/>
    </source>
</evidence>
<dbReference type="PANTHER" id="PTHR40633:SF1">
    <property type="entry name" value="GPI ANCHORED SERINE-THREONINE RICH PROTEIN (AFU_ORTHOLOGUE AFUA_1G03630)"/>
    <property type="match status" value="1"/>
</dbReference>
<protein>
    <recommendedName>
        <fullName evidence="4">Yeast cell wall synthesis Kre9/Knh1-like N-terminal domain-containing protein</fullName>
    </recommendedName>
</protein>
<dbReference type="PANTHER" id="PTHR40633">
    <property type="entry name" value="MATRIX PROTEIN, PUTATIVE (AFU_ORTHOLOGUE AFUA_8G05410)-RELATED"/>
    <property type="match status" value="1"/>
</dbReference>
<dbReference type="STRING" id="1745343.A0A2J6PT57"/>
<dbReference type="AlphaFoldDB" id="A0A2J6PT57"/>
<sequence length="227" mass="22987">MRVSLIQFIAFATAALAQTPGFDVFSSPNSQSSWKVGDVLPIAWTPSMPAGKITLTLIGGSSSSNLAPVLVIAQSIDSTPGTFSWPIPPNIGTFASYGVNLTLDSGSDFQYSSQFYITGGSSNPASYTATGTASDTTTTQTTRMTSTITVANTTMTTSASVTGSMSNNLTMTATPTKATTSSTSSVTATGTGGATPVSSKSAGEGLRARVEGATLVGMGAVLMAFLL</sequence>